<reference evidence="3" key="1">
    <citation type="submission" date="2020-07" db="EMBL/GenBank/DDBJ databases">
        <title>Metabolic diversity and evolutionary history of the archaeal phylum ###Micrarchaeota### uncovered from a freshwater lake metagenome.</title>
        <authorList>
            <person name="Kadnikov V.V."/>
            <person name="Savvichev A.S."/>
            <person name="Mardanov A.V."/>
            <person name="Beletsky A.V."/>
            <person name="Chupakov A.V."/>
            <person name="Kokryatskaya N.M."/>
            <person name="Pimenov N.V."/>
            <person name="Ravin N.V."/>
        </authorList>
    </citation>
    <scope>NUCLEOTIDE SEQUENCE [LARGE SCALE GENOMIC DNA]</scope>
</reference>
<dbReference type="EMBL" id="CP058998">
    <property type="protein sequence ID" value="QLJ52205.1"/>
    <property type="molecule type" value="Genomic_DNA"/>
</dbReference>
<name>A0A7D5XB99_FERL1</name>
<keyword evidence="1" id="KW-1133">Transmembrane helix</keyword>
<dbReference type="KEGG" id="flt:Sv326_0030"/>
<evidence type="ECO:0000256" key="1">
    <source>
        <dbReference type="SAM" id="Phobius"/>
    </source>
</evidence>
<keyword evidence="1" id="KW-0812">Transmembrane</keyword>
<feature type="transmembrane region" description="Helical" evidence="1">
    <location>
        <begin position="211"/>
        <end position="235"/>
    </location>
</feature>
<feature type="transmembrane region" description="Helical" evidence="1">
    <location>
        <begin position="278"/>
        <end position="298"/>
    </location>
</feature>
<gene>
    <name evidence="2" type="ORF">Sv326_0030</name>
</gene>
<feature type="transmembrane region" description="Helical" evidence="1">
    <location>
        <begin position="107"/>
        <end position="130"/>
    </location>
</feature>
<organism evidence="2 3">
    <name type="scientific">Fermentimicrarchaeum limneticum</name>
    <dbReference type="NCBI Taxonomy" id="2795018"/>
    <lineage>
        <taxon>Archaea</taxon>
        <taxon>Candidatus Micrarchaeota</taxon>
        <taxon>Candidatus Fermentimicrarchaeales</taxon>
        <taxon>Candidatus Fermentimicrarchaeaceae</taxon>
        <taxon>Candidatus Fermentimicrarchaeum</taxon>
    </lineage>
</organism>
<evidence type="ECO:0000313" key="2">
    <source>
        <dbReference type="EMBL" id="QLJ52205.1"/>
    </source>
</evidence>
<sequence>MLLQITPAEVSGGVFLGGWETTALTALAVSFGIIGFAFAIALGFHYRELEEWAKTELYEIFISGLIVAVLIMFVNILFTISTNLAGGNPFEIAHSAMDMITLETMNIFLTLFLTNFFISAISTLMFSFFIPIPILPPPLPTIVTIRFGSFVSPWAGLSAMVMGVDTVFNLVSAMVALVLVEQVLLDFFRLTMLKYFLPLGVLMRTFPITRVAGATIIAVAIGAYIIYPLALIYSWDVYNHYKAVSASGSPGDPYSFAAGVTFQAIQWRVDTVINPLSALIQNFVILLALFVVVVIITLSSIRSLAGALGGDPDLFGLARLV</sequence>
<keyword evidence="1" id="KW-0472">Membrane</keyword>
<dbReference type="AlphaFoldDB" id="A0A7D5XB99"/>
<accession>A0A7D5XB99</accession>
<feature type="transmembrane region" description="Helical" evidence="1">
    <location>
        <begin position="23"/>
        <end position="45"/>
    </location>
</feature>
<dbReference type="Proteomes" id="UP000510821">
    <property type="component" value="Chromosome"/>
</dbReference>
<proteinExistence type="predicted"/>
<evidence type="ECO:0000313" key="3">
    <source>
        <dbReference type="Proteomes" id="UP000510821"/>
    </source>
</evidence>
<protein>
    <submittedName>
        <fullName evidence="2">Uncharacterized protein</fullName>
    </submittedName>
</protein>
<feature type="transmembrane region" description="Helical" evidence="1">
    <location>
        <begin position="57"/>
        <end position="80"/>
    </location>
</feature>